<proteinExistence type="predicted"/>
<dbReference type="Proteomes" id="UP001064048">
    <property type="component" value="Chromosome Z"/>
</dbReference>
<comment type="caution">
    <text evidence="1">The sequence shown here is derived from an EMBL/GenBank/DDBJ whole genome shotgun (WGS) entry which is preliminary data.</text>
</comment>
<sequence length="284" mass="31146">MLNCTKSIFNTFGKRFISTIKTKNVTHCIFDMDGLLLDTELVYKKMVTQLCASHGHKYTDELMMKVLGGTEQRLSEILCKELNLPVSPEEFRNQLLELGDTMLAGTPLLDGAARLIKHLHETKVSFALATSSSERSVVTKVAAHKDLFNLFHHMVMGSSDPEVKYGKPNPDIFLVAAARFPDKPHPSKCLVFEDSPHGVTAGISAGMQVVMVPDPHLDKALTKHATIVLPSLSEFKPELFGLPPMQYHAFGTALPSEHDMSACELTLGAADVSLPSKSKSLMVT</sequence>
<evidence type="ECO:0000313" key="2">
    <source>
        <dbReference type="Proteomes" id="UP001064048"/>
    </source>
</evidence>
<dbReference type="EMBL" id="CM046131">
    <property type="protein sequence ID" value="KAI8430369.1"/>
    <property type="molecule type" value="Genomic_DNA"/>
</dbReference>
<reference evidence="1 2" key="1">
    <citation type="journal article" date="2022" name="Genome Biol. Evol.">
        <title>The Spruce Budworm Genome: Reconstructing the Evolutionary History of Antifreeze Proteins.</title>
        <authorList>
            <person name="Beliveau C."/>
            <person name="Gagne P."/>
            <person name="Picq S."/>
            <person name="Vernygora O."/>
            <person name="Keeling C.I."/>
            <person name="Pinkney K."/>
            <person name="Doucet D."/>
            <person name="Wen F."/>
            <person name="Johnston J.S."/>
            <person name="Maaroufi H."/>
            <person name="Boyle B."/>
            <person name="Laroche J."/>
            <person name="Dewar K."/>
            <person name="Juretic N."/>
            <person name="Blackburn G."/>
            <person name="Nisole A."/>
            <person name="Brunet B."/>
            <person name="Brandao M."/>
            <person name="Lumley L."/>
            <person name="Duan J."/>
            <person name="Quan G."/>
            <person name="Lucarotti C.J."/>
            <person name="Roe A.D."/>
            <person name="Sperling F.A.H."/>
            <person name="Levesque R.C."/>
            <person name="Cusson M."/>
        </authorList>
    </citation>
    <scope>NUCLEOTIDE SEQUENCE [LARGE SCALE GENOMIC DNA]</scope>
    <source>
        <strain evidence="1">Glfc:IPQL:Cfum</strain>
    </source>
</reference>
<name>A0ACC0K1Q0_CHOFU</name>
<gene>
    <name evidence="1" type="ORF">MSG28_000663</name>
</gene>
<organism evidence="1 2">
    <name type="scientific">Choristoneura fumiferana</name>
    <name type="common">Spruce budworm moth</name>
    <name type="synonym">Archips fumiferana</name>
    <dbReference type="NCBI Taxonomy" id="7141"/>
    <lineage>
        <taxon>Eukaryota</taxon>
        <taxon>Metazoa</taxon>
        <taxon>Ecdysozoa</taxon>
        <taxon>Arthropoda</taxon>
        <taxon>Hexapoda</taxon>
        <taxon>Insecta</taxon>
        <taxon>Pterygota</taxon>
        <taxon>Neoptera</taxon>
        <taxon>Endopterygota</taxon>
        <taxon>Lepidoptera</taxon>
        <taxon>Glossata</taxon>
        <taxon>Ditrysia</taxon>
        <taxon>Tortricoidea</taxon>
        <taxon>Tortricidae</taxon>
        <taxon>Tortricinae</taxon>
        <taxon>Choristoneura</taxon>
    </lineage>
</organism>
<protein>
    <submittedName>
        <fullName evidence="1">Uncharacterized protein</fullName>
    </submittedName>
</protein>
<keyword evidence="2" id="KW-1185">Reference proteome</keyword>
<accession>A0ACC0K1Q0</accession>
<evidence type="ECO:0000313" key="1">
    <source>
        <dbReference type="EMBL" id="KAI8430369.1"/>
    </source>
</evidence>